<feature type="compositionally biased region" description="Polar residues" evidence="1">
    <location>
        <begin position="66"/>
        <end position="90"/>
    </location>
</feature>
<feature type="region of interest" description="Disordered" evidence="1">
    <location>
        <begin position="59"/>
        <end position="101"/>
    </location>
</feature>
<evidence type="ECO:0000313" key="2">
    <source>
        <dbReference type="EMBL" id="CAG5102652.1"/>
    </source>
</evidence>
<gene>
    <name evidence="2" type="ORF">OKIOD_LOCUS9167</name>
</gene>
<evidence type="ECO:0000256" key="1">
    <source>
        <dbReference type="SAM" id="MobiDB-lite"/>
    </source>
</evidence>
<proteinExistence type="predicted"/>
<dbReference type="Proteomes" id="UP001158576">
    <property type="component" value="Chromosome 1"/>
</dbReference>
<sequence>MATRFSDSDHVGPRESRKKSLIGREIKLRECEGEEKKEEDADEIMDENLRREYYLKQRRQSRNENFRNLTRSLCSDNCSNPHSRKSSSGNELDERTVTEEG</sequence>
<feature type="compositionally biased region" description="Basic and acidic residues" evidence="1">
    <location>
        <begin position="92"/>
        <end position="101"/>
    </location>
</feature>
<evidence type="ECO:0000313" key="3">
    <source>
        <dbReference type="Proteomes" id="UP001158576"/>
    </source>
</evidence>
<organism evidence="2 3">
    <name type="scientific">Oikopleura dioica</name>
    <name type="common">Tunicate</name>
    <dbReference type="NCBI Taxonomy" id="34765"/>
    <lineage>
        <taxon>Eukaryota</taxon>
        <taxon>Metazoa</taxon>
        <taxon>Chordata</taxon>
        <taxon>Tunicata</taxon>
        <taxon>Appendicularia</taxon>
        <taxon>Copelata</taxon>
        <taxon>Oikopleuridae</taxon>
        <taxon>Oikopleura</taxon>
    </lineage>
</organism>
<reference evidence="2 3" key="1">
    <citation type="submission" date="2021-04" db="EMBL/GenBank/DDBJ databases">
        <authorList>
            <person name="Bliznina A."/>
        </authorList>
    </citation>
    <scope>NUCLEOTIDE SEQUENCE [LARGE SCALE GENOMIC DNA]</scope>
</reference>
<accession>A0ABN7SU07</accession>
<keyword evidence="3" id="KW-1185">Reference proteome</keyword>
<name>A0ABN7SU07_OIKDI</name>
<dbReference type="EMBL" id="OU015566">
    <property type="protein sequence ID" value="CAG5102652.1"/>
    <property type="molecule type" value="Genomic_DNA"/>
</dbReference>
<protein>
    <submittedName>
        <fullName evidence="2">Oidioi.mRNA.OKI2018_I69.chr1.g402.t1.cds</fullName>
    </submittedName>
</protein>